<dbReference type="SMART" id="SM00062">
    <property type="entry name" value="PBPb"/>
    <property type="match status" value="1"/>
</dbReference>
<dbReference type="OrthoDB" id="7677520at2"/>
<protein>
    <submittedName>
        <fullName evidence="5">Transporter substrate-binding domain-containing protein</fullName>
    </submittedName>
</protein>
<dbReference type="InterPro" id="IPR001638">
    <property type="entry name" value="Solute-binding_3/MltF_N"/>
</dbReference>
<reference evidence="5 6" key="1">
    <citation type="submission" date="2019-04" db="EMBL/GenBank/DDBJ databases">
        <title>Crypto-aerobic microbial life in anoxic (sulfidic) marine sediments.</title>
        <authorList>
            <person name="Bhattacharya S."/>
            <person name="Roy C."/>
            <person name="Mondal N."/>
            <person name="Sarkar J."/>
            <person name="Mandal S."/>
            <person name="Rameez M.J."/>
            <person name="Ghosh W."/>
        </authorList>
    </citation>
    <scope>NUCLEOTIDE SEQUENCE [LARGE SCALE GENOMIC DNA]</scope>
    <source>
        <strain evidence="5 6">SBBB</strain>
    </source>
</reference>
<evidence type="ECO:0000256" key="3">
    <source>
        <dbReference type="SAM" id="SignalP"/>
    </source>
</evidence>
<dbReference type="PANTHER" id="PTHR35936">
    <property type="entry name" value="MEMBRANE-BOUND LYTIC MUREIN TRANSGLYCOSYLASE F"/>
    <property type="match status" value="1"/>
</dbReference>
<gene>
    <name evidence="5" type="ORF">FA869_10210</name>
</gene>
<dbReference type="Pfam" id="PF00497">
    <property type="entry name" value="SBP_bac_3"/>
    <property type="match status" value="1"/>
</dbReference>
<keyword evidence="2 3" id="KW-0732">Signal</keyword>
<evidence type="ECO:0000256" key="2">
    <source>
        <dbReference type="ARBA" id="ARBA00022729"/>
    </source>
</evidence>
<dbReference type="Gene3D" id="3.40.190.10">
    <property type="entry name" value="Periplasmic binding protein-like II"/>
    <property type="match status" value="2"/>
</dbReference>
<evidence type="ECO:0000313" key="6">
    <source>
        <dbReference type="Proteomes" id="UP000305198"/>
    </source>
</evidence>
<comment type="similarity">
    <text evidence="1">Belongs to the bacterial solute-binding protein 3 family.</text>
</comment>
<dbReference type="EMBL" id="SWAV01000003">
    <property type="protein sequence ID" value="TKA91473.1"/>
    <property type="molecule type" value="Genomic_DNA"/>
</dbReference>
<feature type="signal peptide" evidence="3">
    <location>
        <begin position="1"/>
        <end position="37"/>
    </location>
</feature>
<comment type="caution">
    <text evidence="5">The sequence shown here is derived from an EMBL/GenBank/DDBJ whole genome shotgun (WGS) entry which is preliminary data.</text>
</comment>
<dbReference type="Proteomes" id="UP000305198">
    <property type="component" value="Unassembled WGS sequence"/>
</dbReference>
<sequence length="290" mass="31928">MMTGERRMREHTACNGKLWSAVALTFALLGISGQTLAANGTCERIVVTGNAQYPPVLWVDPDDPKRLTGAAVELLEKVLDGSGIHVDALHVGPWSRAQEEVRSGRVDMLAGAFLTPSRLAEMDYVHPAYMDVPSVIFVKRGKAFPYSGWDDLRGKRGSSLVSNSFGAAFDTYAADHLEINMVPSIQQSFELLARERVDYVIYERHQGLALAAQMNILDQLDVIEGSLINEALYFTVSHNSACNSPALRAALAQGMHRMAGQGEPRRLLEKYREIWEGQFAPAPGEEPTLE</sequence>
<evidence type="ECO:0000259" key="4">
    <source>
        <dbReference type="SMART" id="SM00062"/>
    </source>
</evidence>
<feature type="chain" id="PRO_5020314753" evidence="3">
    <location>
        <begin position="38"/>
        <end position="290"/>
    </location>
</feature>
<dbReference type="AlphaFoldDB" id="A0A4U0YR16"/>
<dbReference type="SUPFAM" id="SSF53850">
    <property type="entry name" value="Periplasmic binding protein-like II"/>
    <property type="match status" value="1"/>
</dbReference>
<evidence type="ECO:0000256" key="1">
    <source>
        <dbReference type="ARBA" id="ARBA00010333"/>
    </source>
</evidence>
<name>A0A4U0YR16_9GAMM</name>
<dbReference type="PANTHER" id="PTHR35936:SF6">
    <property type="entry name" value="AMINO ACID ABC TRANSPORTER SUBSTRATE-BINDING PAAT FAMILY PROTEIN"/>
    <property type="match status" value="1"/>
</dbReference>
<organism evidence="5 6">
    <name type="scientific">Halopseudomonas bauzanensis</name>
    <dbReference type="NCBI Taxonomy" id="653930"/>
    <lineage>
        <taxon>Bacteria</taxon>
        <taxon>Pseudomonadati</taxon>
        <taxon>Pseudomonadota</taxon>
        <taxon>Gammaproteobacteria</taxon>
        <taxon>Pseudomonadales</taxon>
        <taxon>Pseudomonadaceae</taxon>
        <taxon>Halopseudomonas</taxon>
    </lineage>
</organism>
<accession>A0A4U0YR16</accession>
<feature type="domain" description="Solute-binding protein family 3/N-terminal" evidence="4">
    <location>
        <begin position="44"/>
        <end position="274"/>
    </location>
</feature>
<evidence type="ECO:0000313" key="5">
    <source>
        <dbReference type="EMBL" id="TKA91473.1"/>
    </source>
</evidence>
<proteinExistence type="inferred from homology"/>